<accession>A0A6N2WRY1</accession>
<proteinExistence type="predicted"/>
<organism evidence="2">
    <name type="scientific">Enterocloster bolteae</name>
    <dbReference type="NCBI Taxonomy" id="208479"/>
    <lineage>
        <taxon>Bacteria</taxon>
        <taxon>Bacillati</taxon>
        <taxon>Bacillota</taxon>
        <taxon>Clostridia</taxon>
        <taxon>Lachnospirales</taxon>
        <taxon>Lachnospiraceae</taxon>
        <taxon>Enterocloster</taxon>
    </lineage>
</organism>
<protein>
    <recommendedName>
        <fullName evidence="1">Anti-bacteriophage protein A/HamA C-terminal domain-containing protein</fullName>
    </recommendedName>
</protein>
<dbReference type="InterPro" id="IPR014976">
    <property type="entry name" value="AbpA_HamA_C"/>
</dbReference>
<sequence>MEYINGYREEQSLLTKDGKEIQVRCLEVSENDAVLDEWAAHFREQYRYLDALDMEREGTGISREEFLRDYVFPGQAKPGPATRVGDFCEILVADYIEYIQSYYVPRIRYRSKFNRNTSPQGSDVLGFKLGTTPSPRDEAIIFEVKGTSDPKGKKKGYERLQEAIDHSNKDVARYAESLNAAKMRLIELNRPEEASIVARFQNMTDRPYVIKYGASAVLTNQKYNAIDMNKVTTVGHKATVELLVIHTQDLKGLINELYRRAALC</sequence>
<dbReference type="EMBL" id="CACRTF010000017">
    <property type="protein sequence ID" value="VYT44022.1"/>
    <property type="molecule type" value="Genomic_DNA"/>
</dbReference>
<dbReference type="RefSeq" id="WP_002576179.1">
    <property type="nucleotide sequence ID" value="NZ_BAABZS010000001.1"/>
</dbReference>
<feature type="domain" description="Anti-bacteriophage protein A/HamA C-terminal" evidence="1">
    <location>
        <begin position="12"/>
        <end position="261"/>
    </location>
</feature>
<reference evidence="2" key="1">
    <citation type="submission" date="2019-11" db="EMBL/GenBank/DDBJ databases">
        <authorList>
            <person name="Feng L."/>
        </authorList>
    </citation>
    <scope>NUCLEOTIDE SEQUENCE</scope>
    <source>
        <strain evidence="2">CbolteaeLFYP116</strain>
    </source>
</reference>
<dbReference type="Pfam" id="PF08878">
    <property type="entry name" value="HamA"/>
    <property type="match status" value="1"/>
</dbReference>
<dbReference type="AlphaFoldDB" id="A0A6N2WRY1"/>
<dbReference type="GeneID" id="23114177"/>
<evidence type="ECO:0000313" key="2">
    <source>
        <dbReference type="EMBL" id="VYT44022.1"/>
    </source>
</evidence>
<gene>
    <name evidence="2" type="ORF">CBLFYP116_03830</name>
</gene>
<name>A0A6N2WRY1_9FIRM</name>
<evidence type="ECO:0000259" key="1">
    <source>
        <dbReference type="Pfam" id="PF08878"/>
    </source>
</evidence>